<evidence type="ECO:0000313" key="3">
    <source>
        <dbReference type="Proteomes" id="UP000001449"/>
    </source>
</evidence>
<keyword evidence="1" id="KW-0472">Membrane</keyword>
<name>B8BXG0_THAPS</name>
<protein>
    <submittedName>
        <fullName evidence="2">Uncharacterized protein</fullName>
    </submittedName>
</protein>
<dbReference type="AlphaFoldDB" id="B8BXG0"/>
<feature type="transmembrane region" description="Helical" evidence="1">
    <location>
        <begin position="141"/>
        <end position="161"/>
    </location>
</feature>
<proteinExistence type="predicted"/>
<dbReference type="EMBL" id="CM000640">
    <property type="protein sequence ID" value="EED93700.1"/>
    <property type="molecule type" value="Genomic_DNA"/>
</dbReference>
<dbReference type="Proteomes" id="UP000001449">
    <property type="component" value="Chromosome 3"/>
</dbReference>
<feature type="transmembrane region" description="Helical" evidence="1">
    <location>
        <begin position="75"/>
        <end position="93"/>
    </location>
</feature>
<keyword evidence="1" id="KW-1133">Transmembrane helix</keyword>
<reference evidence="2 3" key="2">
    <citation type="journal article" date="2008" name="Nature">
        <title>The Phaeodactylum genome reveals the evolutionary history of diatom genomes.</title>
        <authorList>
            <person name="Bowler C."/>
            <person name="Allen A.E."/>
            <person name="Badger J.H."/>
            <person name="Grimwood J."/>
            <person name="Jabbari K."/>
            <person name="Kuo A."/>
            <person name="Maheswari U."/>
            <person name="Martens C."/>
            <person name="Maumus F."/>
            <person name="Otillar R.P."/>
            <person name="Rayko E."/>
            <person name="Salamov A."/>
            <person name="Vandepoele K."/>
            <person name="Beszteri B."/>
            <person name="Gruber A."/>
            <person name="Heijde M."/>
            <person name="Katinka M."/>
            <person name="Mock T."/>
            <person name="Valentin K."/>
            <person name="Verret F."/>
            <person name="Berges J.A."/>
            <person name="Brownlee C."/>
            <person name="Cadoret J.P."/>
            <person name="Chiovitti A."/>
            <person name="Choi C.J."/>
            <person name="Coesel S."/>
            <person name="De Martino A."/>
            <person name="Detter J.C."/>
            <person name="Durkin C."/>
            <person name="Falciatore A."/>
            <person name="Fournet J."/>
            <person name="Haruta M."/>
            <person name="Huysman M.J."/>
            <person name="Jenkins B.D."/>
            <person name="Jiroutova K."/>
            <person name="Jorgensen R.E."/>
            <person name="Joubert Y."/>
            <person name="Kaplan A."/>
            <person name="Kroger N."/>
            <person name="Kroth P.G."/>
            <person name="La Roche J."/>
            <person name="Lindquist E."/>
            <person name="Lommer M."/>
            <person name="Martin-Jezequel V."/>
            <person name="Lopez P.J."/>
            <person name="Lucas S."/>
            <person name="Mangogna M."/>
            <person name="McGinnis K."/>
            <person name="Medlin L.K."/>
            <person name="Montsant A."/>
            <person name="Oudot-Le Secq M.P."/>
            <person name="Napoli C."/>
            <person name="Obornik M."/>
            <person name="Parker M.S."/>
            <person name="Petit J.L."/>
            <person name="Porcel B.M."/>
            <person name="Poulsen N."/>
            <person name="Robison M."/>
            <person name="Rychlewski L."/>
            <person name="Rynearson T.A."/>
            <person name="Schmutz J."/>
            <person name="Shapiro H."/>
            <person name="Siaut M."/>
            <person name="Stanley M."/>
            <person name="Sussman M.R."/>
            <person name="Taylor A.R."/>
            <person name="Vardi A."/>
            <person name="von Dassow P."/>
            <person name="Vyverman W."/>
            <person name="Willis A."/>
            <person name="Wyrwicz L.S."/>
            <person name="Rokhsar D.S."/>
            <person name="Weissenbach J."/>
            <person name="Armbrust E.V."/>
            <person name="Green B.R."/>
            <person name="Van de Peer Y."/>
            <person name="Grigoriev I.V."/>
        </authorList>
    </citation>
    <scope>NUCLEOTIDE SEQUENCE [LARGE SCALE GENOMIC DNA]</scope>
    <source>
        <strain evidence="2 3">CCMP1335</strain>
    </source>
</reference>
<organism evidence="2 3">
    <name type="scientific">Thalassiosira pseudonana</name>
    <name type="common">Marine diatom</name>
    <name type="synonym">Cyclotella nana</name>
    <dbReference type="NCBI Taxonomy" id="35128"/>
    <lineage>
        <taxon>Eukaryota</taxon>
        <taxon>Sar</taxon>
        <taxon>Stramenopiles</taxon>
        <taxon>Ochrophyta</taxon>
        <taxon>Bacillariophyta</taxon>
        <taxon>Coscinodiscophyceae</taxon>
        <taxon>Thalassiosirophycidae</taxon>
        <taxon>Thalassiosirales</taxon>
        <taxon>Thalassiosiraceae</taxon>
        <taxon>Thalassiosira</taxon>
    </lineage>
</organism>
<dbReference type="GeneID" id="7444077"/>
<accession>B8BXG0</accession>
<keyword evidence="1" id="KW-0812">Transmembrane</keyword>
<feature type="transmembrane region" description="Helical" evidence="1">
    <location>
        <begin position="199"/>
        <end position="217"/>
    </location>
</feature>
<keyword evidence="3" id="KW-1185">Reference proteome</keyword>
<dbReference type="KEGG" id="tps:THAPSDRAFT_3318"/>
<gene>
    <name evidence="2" type="ORF">THAPSDRAFT_3318</name>
</gene>
<dbReference type="RefSeq" id="XP_002288264.1">
    <property type="nucleotide sequence ID" value="XM_002288228.1"/>
</dbReference>
<dbReference type="PaxDb" id="35128-Thaps3318"/>
<feature type="transmembrane region" description="Helical" evidence="1">
    <location>
        <begin position="12"/>
        <end position="35"/>
    </location>
</feature>
<evidence type="ECO:0000256" key="1">
    <source>
        <dbReference type="SAM" id="Phobius"/>
    </source>
</evidence>
<sequence length="229" mass="25884">MDVLNNLNIPTQLYPSLAIILVEIFPDLCLGWWTPPSLNLKQYQRMATLRVVLQVIAWYPVFEMLLPIAGKDTSTFSLFVLGITFSILLRYYVMQKQIKRVTSTPLWNATLDRQKREALFVVITSVKPSDINKFEDMTVRYVTYPTKIAAAVVCGIVNMLHNKLGDEEEKMKLLVTMALFIVGGIGIGGMRHGSLGMDCFFRCMFGVGFLGILHYMGDVSDLVLLESFN</sequence>
<dbReference type="HOGENOM" id="CLU_1211922_0_0_1"/>
<evidence type="ECO:0000313" key="2">
    <source>
        <dbReference type="EMBL" id="EED93700.1"/>
    </source>
</evidence>
<dbReference type="InParanoid" id="B8BXG0"/>
<reference evidence="2 3" key="1">
    <citation type="journal article" date="2004" name="Science">
        <title>The genome of the diatom Thalassiosira pseudonana: ecology, evolution, and metabolism.</title>
        <authorList>
            <person name="Armbrust E.V."/>
            <person name="Berges J.A."/>
            <person name="Bowler C."/>
            <person name="Green B.R."/>
            <person name="Martinez D."/>
            <person name="Putnam N.H."/>
            <person name="Zhou S."/>
            <person name="Allen A.E."/>
            <person name="Apt K.E."/>
            <person name="Bechner M."/>
            <person name="Brzezinski M.A."/>
            <person name="Chaal B.K."/>
            <person name="Chiovitti A."/>
            <person name="Davis A.K."/>
            <person name="Demarest M.S."/>
            <person name="Detter J.C."/>
            <person name="Glavina T."/>
            <person name="Goodstein D."/>
            <person name="Hadi M.Z."/>
            <person name="Hellsten U."/>
            <person name="Hildebrand M."/>
            <person name="Jenkins B.D."/>
            <person name="Jurka J."/>
            <person name="Kapitonov V.V."/>
            <person name="Kroger N."/>
            <person name="Lau W.W."/>
            <person name="Lane T.W."/>
            <person name="Larimer F.W."/>
            <person name="Lippmeier J.C."/>
            <person name="Lucas S."/>
            <person name="Medina M."/>
            <person name="Montsant A."/>
            <person name="Obornik M."/>
            <person name="Parker M.S."/>
            <person name="Palenik B."/>
            <person name="Pazour G.J."/>
            <person name="Richardson P.M."/>
            <person name="Rynearson T.A."/>
            <person name="Saito M.A."/>
            <person name="Schwartz D.C."/>
            <person name="Thamatrakoln K."/>
            <person name="Valentin K."/>
            <person name="Vardi A."/>
            <person name="Wilkerson F.P."/>
            <person name="Rokhsar D.S."/>
        </authorList>
    </citation>
    <scope>NUCLEOTIDE SEQUENCE [LARGE SCALE GENOMIC DNA]</scope>
    <source>
        <strain evidence="2 3">CCMP1335</strain>
    </source>
</reference>
<feature type="transmembrane region" description="Helical" evidence="1">
    <location>
        <begin position="173"/>
        <end position="190"/>
    </location>
</feature>
<feature type="transmembrane region" description="Helical" evidence="1">
    <location>
        <begin position="47"/>
        <end position="69"/>
    </location>
</feature>